<dbReference type="Proteomes" id="UP000046392">
    <property type="component" value="Unplaced"/>
</dbReference>
<dbReference type="WBParaSite" id="SPAL_0000771300.1">
    <property type="protein sequence ID" value="SPAL_0000771300.1"/>
    <property type="gene ID" value="SPAL_0000771300"/>
</dbReference>
<evidence type="ECO:0000313" key="4">
    <source>
        <dbReference type="WBParaSite" id="SPAL_0000771300.1"/>
    </source>
</evidence>
<feature type="coiled-coil region" evidence="1">
    <location>
        <begin position="129"/>
        <end position="248"/>
    </location>
</feature>
<accession>A0A0N5BP86</accession>
<evidence type="ECO:0000256" key="1">
    <source>
        <dbReference type="SAM" id="Coils"/>
    </source>
</evidence>
<feature type="compositionally biased region" description="Polar residues" evidence="2">
    <location>
        <begin position="1"/>
        <end position="18"/>
    </location>
</feature>
<proteinExistence type="predicted"/>
<feature type="coiled-coil region" evidence="1">
    <location>
        <begin position="32"/>
        <end position="80"/>
    </location>
</feature>
<name>A0A0N5BP86_STREA</name>
<keyword evidence="3" id="KW-1185">Reference proteome</keyword>
<sequence>MNHLESNNLEQSTTSNSETKFREASIEFNTQCHRYKLEIEELKVTINKLEELNNKAHKRIYKLEQENECLNGMILELEEKIDYGNRTINNLIIKNGEMKELNEMYMKELGIEKENSSRLSIRPSEEALISTIEKQKKDYEDIIENIKNSRNILKHELDTLREKYSSVEDEYSQSKDELCKLKEEINELKEREDVMKMEIGSLKLQLSTKNQKPLFERINDDPELKKYLNNQQMKLEHLEIENDSMHEMYQLMFKKIKDQIGGEKCNNNEEICDDNILSLEKEKEVVYDNKIRNKNAPLSYTFCTPCKNCSGKIEIA</sequence>
<keyword evidence="1" id="KW-0175">Coiled coil</keyword>
<feature type="region of interest" description="Disordered" evidence="2">
    <location>
        <begin position="1"/>
        <end position="20"/>
    </location>
</feature>
<reference evidence="4" key="1">
    <citation type="submission" date="2017-02" db="UniProtKB">
        <authorList>
            <consortium name="WormBaseParasite"/>
        </authorList>
    </citation>
    <scope>IDENTIFICATION</scope>
</reference>
<organism evidence="3 4">
    <name type="scientific">Strongyloides papillosus</name>
    <name type="common">Intestinal threadworm</name>
    <dbReference type="NCBI Taxonomy" id="174720"/>
    <lineage>
        <taxon>Eukaryota</taxon>
        <taxon>Metazoa</taxon>
        <taxon>Ecdysozoa</taxon>
        <taxon>Nematoda</taxon>
        <taxon>Chromadorea</taxon>
        <taxon>Rhabditida</taxon>
        <taxon>Tylenchina</taxon>
        <taxon>Panagrolaimomorpha</taxon>
        <taxon>Strongyloidoidea</taxon>
        <taxon>Strongyloididae</taxon>
        <taxon>Strongyloides</taxon>
    </lineage>
</organism>
<evidence type="ECO:0000313" key="3">
    <source>
        <dbReference type="Proteomes" id="UP000046392"/>
    </source>
</evidence>
<evidence type="ECO:0000256" key="2">
    <source>
        <dbReference type="SAM" id="MobiDB-lite"/>
    </source>
</evidence>
<dbReference type="AlphaFoldDB" id="A0A0N5BP86"/>
<protein>
    <submittedName>
        <fullName evidence="4">Uncharacterized protein</fullName>
    </submittedName>
</protein>